<evidence type="ECO:0000256" key="2">
    <source>
        <dbReference type="ARBA" id="ARBA00005025"/>
    </source>
</evidence>
<dbReference type="Pfam" id="PF10369">
    <property type="entry name" value="ALS_ss_C"/>
    <property type="match status" value="1"/>
</dbReference>
<dbReference type="InterPro" id="IPR027271">
    <property type="entry name" value="Acetolactate_synth/TF_NikR_C"/>
</dbReference>
<protein>
    <recommendedName>
        <fullName evidence="5">acetolactate synthase</fullName>
        <ecNumber evidence="5">2.2.1.6</ecNumber>
    </recommendedName>
</protein>
<comment type="subunit">
    <text evidence="4">Dimer of large and small chains.</text>
</comment>
<sequence length="237" mass="26016">MLSRPVATRQADGDSRARLAIHFGAGLSPCWFLSPKLSCYARQSGSIQILVDDDTPHLMSNDNQRHVLSALVQNVPGVLAHISGMLASRGFNIDSLAVGETENKQLSRMTFVVVGDDRVLEQVGKQLEKIVTVVQVLDVSSRDFVERDLLLMKIKAPAGPVRSEIRELVDIFRGKIVDVGPSEVMVEISGRENKVQAFIERMRPYGITELARTGRIAMVRSDAGVPRLSDSPKVVTV</sequence>
<evidence type="ECO:0000256" key="1">
    <source>
        <dbReference type="ARBA" id="ARBA00004974"/>
    </source>
</evidence>
<dbReference type="Pfam" id="PF22629">
    <property type="entry name" value="ACT_AHAS_ss"/>
    <property type="match status" value="1"/>
</dbReference>
<organism evidence="10 11">
    <name type="scientific">Novipirellula caenicola</name>
    <dbReference type="NCBI Taxonomy" id="1536901"/>
    <lineage>
        <taxon>Bacteria</taxon>
        <taxon>Pseudomonadati</taxon>
        <taxon>Planctomycetota</taxon>
        <taxon>Planctomycetia</taxon>
        <taxon>Pirellulales</taxon>
        <taxon>Pirellulaceae</taxon>
        <taxon>Novipirellula</taxon>
    </lineage>
</organism>
<comment type="pathway">
    <text evidence="1">Amino-acid biosynthesis; L-isoleucine biosynthesis; L-isoleucine from 2-oxobutanoate: step 1/4.</text>
</comment>
<dbReference type="EC" id="2.2.1.6" evidence="5"/>
<feature type="domain" description="ACT" evidence="9">
    <location>
        <begin position="67"/>
        <end position="141"/>
    </location>
</feature>
<comment type="pathway">
    <text evidence="2">Amino-acid biosynthesis; L-valine biosynthesis; L-valine from pyruvate: step 1/4.</text>
</comment>
<dbReference type="InterPro" id="IPR045865">
    <property type="entry name" value="ACT-like_dom_sf"/>
</dbReference>
<accession>A0ABP9W0H6</accession>
<evidence type="ECO:0000256" key="5">
    <source>
        <dbReference type="ARBA" id="ARBA00013145"/>
    </source>
</evidence>
<dbReference type="InterPro" id="IPR002912">
    <property type="entry name" value="ACT_dom"/>
</dbReference>
<keyword evidence="7" id="KW-0100">Branched-chain amino acid biosynthesis</keyword>
<evidence type="ECO:0000259" key="9">
    <source>
        <dbReference type="PROSITE" id="PS51671"/>
    </source>
</evidence>
<evidence type="ECO:0000256" key="3">
    <source>
        <dbReference type="ARBA" id="ARBA00006341"/>
    </source>
</evidence>
<comment type="caution">
    <text evidence="10">The sequence shown here is derived from an EMBL/GenBank/DDBJ whole genome shotgun (WGS) entry which is preliminary data.</text>
</comment>
<dbReference type="InterPro" id="IPR054480">
    <property type="entry name" value="AHAS_small-like_ACT"/>
</dbReference>
<name>A0ABP9W0H6_9BACT</name>
<evidence type="ECO:0000256" key="6">
    <source>
        <dbReference type="ARBA" id="ARBA00022605"/>
    </source>
</evidence>
<reference evidence="10 11" key="1">
    <citation type="submission" date="2024-02" db="EMBL/GenBank/DDBJ databases">
        <title>Rhodopirellula caenicola NBRC 110016.</title>
        <authorList>
            <person name="Ichikawa N."/>
            <person name="Katano-Makiyama Y."/>
            <person name="Hidaka K."/>
        </authorList>
    </citation>
    <scope>NUCLEOTIDE SEQUENCE [LARGE SCALE GENOMIC DNA]</scope>
    <source>
        <strain evidence="10 11">NBRC 110016</strain>
    </source>
</reference>
<evidence type="ECO:0000256" key="7">
    <source>
        <dbReference type="ARBA" id="ARBA00023304"/>
    </source>
</evidence>
<dbReference type="Gene3D" id="3.30.70.1150">
    <property type="entry name" value="ACT-like. Chain A, domain 2"/>
    <property type="match status" value="1"/>
</dbReference>
<dbReference type="NCBIfam" id="NF008864">
    <property type="entry name" value="PRK11895.1"/>
    <property type="match status" value="1"/>
</dbReference>
<dbReference type="Gene3D" id="3.30.70.260">
    <property type="match status" value="1"/>
</dbReference>
<dbReference type="PANTHER" id="PTHR30239:SF0">
    <property type="entry name" value="ACETOLACTATE SYNTHASE SMALL SUBUNIT 1, CHLOROPLASTIC"/>
    <property type="match status" value="1"/>
</dbReference>
<proteinExistence type="inferred from homology"/>
<gene>
    <name evidence="10" type="ORF">Rcae01_05979</name>
</gene>
<dbReference type="InterPro" id="IPR019455">
    <property type="entry name" value="Acetolactate_synth_ssu_C"/>
</dbReference>
<evidence type="ECO:0000313" key="10">
    <source>
        <dbReference type="EMBL" id="GAA5510471.1"/>
    </source>
</evidence>
<dbReference type="SUPFAM" id="SSF55021">
    <property type="entry name" value="ACT-like"/>
    <property type="match status" value="2"/>
</dbReference>
<dbReference type="NCBIfam" id="TIGR00119">
    <property type="entry name" value="acolac_sm"/>
    <property type="match status" value="1"/>
</dbReference>
<comment type="similarity">
    <text evidence="3">Belongs to the acetolactate synthase small subunit family.</text>
</comment>
<evidence type="ECO:0000313" key="11">
    <source>
        <dbReference type="Proteomes" id="UP001416858"/>
    </source>
</evidence>
<dbReference type="InterPro" id="IPR004789">
    <property type="entry name" value="Acetalactate_synth_ssu"/>
</dbReference>
<dbReference type="PROSITE" id="PS51671">
    <property type="entry name" value="ACT"/>
    <property type="match status" value="1"/>
</dbReference>
<dbReference type="CDD" id="cd04878">
    <property type="entry name" value="ACT_AHAS"/>
    <property type="match status" value="1"/>
</dbReference>
<keyword evidence="6" id="KW-0028">Amino-acid biosynthesis</keyword>
<comment type="catalytic activity">
    <reaction evidence="8">
        <text>2 pyruvate + H(+) = (2S)-2-acetolactate + CO2</text>
        <dbReference type="Rhea" id="RHEA:25249"/>
        <dbReference type="ChEBI" id="CHEBI:15361"/>
        <dbReference type="ChEBI" id="CHEBI:15378"/>
        <dbReference type="ChEBI" id="CHEBI:16526"/>
        <dbReference type="ChEBI" id="CHEBI:58476"/>
        <dbReference type="EC" id="2.2.1.6"/>
    </reaction>
</comment>
<dbReference type="Proteomes" id="UP001416858">
    <property type="component" value="Unassembled WGS sequence"/>
</dbReference>
<dbReference type="InterPro" id="IPR039557">
    <property type="entry name" value="AHAS_ACT"/>
</dbReference>
<evidence type="ECO:0000256" key="8">
    <source>
        <dbReference type="ARBA" id="ARBA00048670"/>
    </source>
</evidence>
<evidence type="ECO:0000256" key="4">
    <source>
        <dbReference type="ARBA" id="ARBA00011744"/>
    </source>
</evidence>
<dbReference type="EMBL" id="BAABRO010000023">
    <property type="protein sequence ID" value="GAA5510471.1"/>
    <property type="molecule type" value="Genomic_DNA"/>
</dbReference>
<keyword evidence="11" id="KW-1185">Reference proteome</keyword>
<dbReference type="PANTHER" id="PTHR30239">
    <property type="entry name" value="ACETOLACTATE SYNTHASE SMALL SUBUNIT"/>
    <property type="match status" value="1"/>
</dbReference>